<feature type="binding site" evidence="10">
    <location>
        <position position="141"/>
    </location>
    <ligand>
        <name>Mg(2+)</name>
        <dbReference type="ChEBI" id="CHEBI:18420"/>
        <label>1</label>
    </ligand>
</feature>
<dbReference type="AlphaFoldDB" id="A0A3B3HW68"/>
<evidence type="ECO:0000256" key="2">
    <source>
        <dbReference type="ARBA" id="ARBA00007092"/>
    </source>
</evidence>
<dbReference type="Bgee" id="ENSORLG00000023506">
    <property type="expression patterns" value="Expressed in testis and 6 other cell types or tissues"/>
</dbReference>
<keyword evidence="10" id="KW-0464">Manganese</keyword>
<name>A0A3B3HW68_ORYLA</name>
<dbReference type="Gene3D" id="3.60.10.10">
    <property type="entry name" value="Endonuclease/exonuclease/phosphatase"/>
    <property type="match status" value="1"/>
</dbReference>
<comment type="cofactor">
    <cofactor evidence="10">
        <name>Mg(2+)</name>
        <dbReference type="ChEBI" id="CHEBI:18420"/>
    </cofactor>
    <cofactor evidence="10">
        <name>Mn(2+)</name>
        <dbReference type="ChEBI" id="CHEBI:29035"/>
    </cofactor>
    <text evidence="10">Probably binds two magnesium or manganese ions per subunit.</text>
</comment>
<feature type="active site" description="Proton acceptor" evidence="9">
    <location>
        <position position="230"/>
    </location>
</feature>
<evidence type="ECO:0000256" key="12">
    <source>
        <dbReference type="SAM" id="SignalP"/>
    </source>
</evidence>
<keyword evidence="6" id="KW-0378">Hydrolase</keyword>
<reference evidence="14" key="3">
    <citation type="submission" date="2025-09" db="UniProtKB">
        <authorList>
            <consortium name="Ensembl"/>
        </authorList>
    </citation>
    <scope>IDENTIFICATION</scope>
    <source>
        <strain evidence="14">Hd-rR</strain>
    </source>
</reference>
<evidence type="ECO:0000256" key="7">
    <source>
        <dbReference type="ARBA" id="ARBA00022842"/>
    </source>
</evidence>
<evidence type="ECO:0000313" key="15">
    <source>
        <dbReference type="Proteomes" id="UP000001038"/>
    </source>
</evidence>
<sequence length="346" mass="39618">MSLCFCLLMVRLLSLNIRGVCVMERIKGVLGERCDILCLQEVHWENETRVQAEKLWGGSAFYAEGPRRTAGVAVFVRGGVFDNVTLREVDPAGRFLMVDLEWAGKQLRLISIYASNDQVERQSFFHSLRPFLNDFSLLVGDFNTVLSPADLSVRNVFRNDVGRKELFSIMSDYGIIDVWRVLNHGKRDFSKRQLVKGVLKQSRTDHVISACSVTRLINGVTYIPHAWSDHAWVEVVFDGVKVRNGGGMWILNNSVLGEIGYQKRIKSLLSYHREQMDDAVDIFVWWEDLKTKIKSSTITYCKKRTWDTREDERDVRAVLKREASLLAEDPNRDAMIYSAALSFEAI</sequence>
<evidence type="ECO:0000256" key="3">
    <source>
        <dbReference type="ARBA" id="ARBA00012115"/>
    </source>
</evidence>
<evidence type="ECO:0000256" key="1">
    <source>
        <dbReference type="ARBA" id="ARBA00000493"/>
    </source>
</evidence>
<dbReference type="GO" id="GO:0006281">
    <property type="term" value="P:DNA repair"/>
    <property type="evidence" value="ECO:0007669"/>
    <property type="project" value="UniProtKB-KW"/>
</dbReference>
<dbReference type="EC" id="3.1.11.2" evidence="3"/>
<dbReference type="SUPFAM" id="SSF56219">
    <property type="entry name" value="DNase I-like"/>
    <property type="match status" value="1"/>
</dbReference>
<keyword evidence="8" id="KW-0234">DNA repair</keyword>
<evidence type="ECO:0000256" key="8">
    <source>
        <dbReference type="ARBA" id="ARBA00023204"/>
    </source>
</evidence>
<feature type="active site" description="Proton donor/acceptor" evidence="9">
    <location>
        <position position="141"/>
    </location>
</feature>
<feature type="binding site" evidence="10">
    <location>
        <position position="230"/>
    </location>
    <ligand>
        <name>Mg(2+)</name>
        <dbReference type="ChEBI" id="CHEBI:18420"/>
        <label>1</label>
    </ligand>
</feature>
<dbReference type="GO" id="GO:0046872">
    <property type="term" value="F:metal ion binding"/>
    <property type="evidence" value="ECO:0007669"/>
    <property type="project" value="UniProtKB-KW"/>
</dbReference>
<dbReference type="InterPro" id="IPR036691">
    <property type="entry name" value="Endo/exonu/phosph_ase_sf"/>
</dbReference>
<feature type="binding site" evidence="10">
    <location>
        <position position="41"/>
    </location>
    <ligand>
        <name>Mg(2+)</name>
        <dbReference type="ChEBI" id="CHEBI:18420"/>
        <label>1</label>
    </ligand>
</feature>
<comment type="similarity">
    <text evidence="2">Belongs to the DNA repair enzymes AP/ExoA family.</text>
</comment>
<keyword evidence="15" id="KW-1185">Reference proteome</keyword>
<dbReference type="PANTHER" id="PTHR22748:SF26">
    <property type="entry name" value="ENDONUCLEASE_EXONUCLEASE_PHOSPHATASE DOMAIN-CONTAINING PROTEIN"/>
    <property type="match status" value="1"/>
</dbReference>
<dbReference type="Proteomes" id="UP000001038">
    <property type="component" value="Chromosome 3"/>
</dbReference>
<keyword evidence="12" id="KW-0732">Signal</keyword>
<dbReference type="PANTHER" id="PTHR22748">
    <property type="entry name" value="AP ENDONUCLEASE"/>
    <property type="match status" value="1"/>
</dbReference>
<dbReference type="GeneTree" id="ENSGT00950000183560"/>
<feature type="domain" description="Endonuclease/exonuclease/phosphatase" evidence="13">
    <location>
        <begin position="14"/>
        <end position="160"/>
    </location>
</feature>
<dbReference type="STRING" id="8090.ENSORLP00000035633"/>
<evidence type="ECO:0000256" key="5">
    <source>
        <dbReference type="ARBA" id="ARBA00022763"/>
    </source>
</evidence>
<feature type="active site" evidence="9">
    <location>
        <position position="113"/>
    </location>
</feature>
<feature type="site" description="Important for catalytic activity" evidence="11">
    <location>
        <position position="205"/>
    </location>
</feature>
<feature type="binding site" evidence="10">
    <location>
        <position position="229"/>
    </location>
    <ligand>
        <name>Mg(2+)</name>
        <dbReference type="ChEBI" id="CHEBI:18420"/>
        <label>1</label>
    </ligand>
</feature>
<proteinExistence type="inferred from homology"/>
<dbReference type="CDD" id="cd09076">
    <property type="entry name" value="L1-EN"/>
    <property type="match status" value="1"/>
</dbReference>
<evidence type="ECO:0000256" key="10">
    <source>
        <dbReference type="PIRSR" id="PIRSR604808-2"/>
    </source>
</evidence>
<evidence type="ECO:0000313" key="14">
    <source>
        <dbReference type="Ensembl" id="ENSORLP00000035633.1"/>
    </source>
</evidence>
<comment type="catalytic activity">
    <reaction evidence="1">
        <text>Exonucleolytic cleavage in the 3'- to 5'-direction to yield nucleoside 5'-phosphates.</text>
        <dbReference type="EC" id="3.1.11.2"/>
    </reaction>
</comment>
<dbReference type="GO" id="GO:0008311">
    <property type="term" value="F:double-stranded DNA 3'-5' DNA exonuclease activity"/>
    <property type="evidence" value="ECO:0007669"/>
    <property type="project" value="UniProtKB-EC"/>
</dbReference>
<feature type="signal peptide" evidence="12">
    <location>
        <begin position="1"/>
        <end position="19"/>
    </location>
</feature>
<keyword evidence="7 10" id="KW-0460">Magnesium</keyword>
<organism evidence="14 15">
    <name type="scientific">Oryzias latipes</name>
    <name type="common">Japanese rice fish</name>
    <name type="synonym">Japanese killifish</name>
    <dbReference type="NCBI Taxonomy" id="8090"/>
    <lineage>
        <taxon>Eukaryota</taxon>
        <taxon>Metazoa</taxon>
        <taxon>Chordata</taxon>
        <taxon>Craniata</taxon>
        <taxon>Vertebrata</taxon>
        <taxon>Euteleostomi</taxon>
        <taxon>Actinopterygii</taxon>
        <taxon>Neopterygii</taxon>
        <taxon>Teleostei</taxon>
        <taxon>Neoteleostei</taxon>
        <taxon>Acanthomorphata</taxon>
        <taxon>Ovalentaria</taxon>
        <taxon>Atherinomorphae</taxon>
        <taxon>Beloniformes</taxon>
        <taxon>Adrianichthyidae</taxon>
        <taxon>Oryziinae</taxon>
        <taxon>Oryzias</taxon>
    </lineage>
</organism>
<dbReference type="InterPro" id="IPR005135">
    <property type="entry name" value="Endo/exonuclease/phosphatase"/>
</dbReference>
<accession>A0A3B3HW68</accession>
<evidence type="ECO:0000256" key="6">
    <source>
        <dbReference type="ARBA" id="ARBA00022801"/>
    </source>
</evidence>
<evidence type="ECO:0000259" key="13">
    <source>
        <dbReference type="Pfam" id="PF03372"/>
    </source>
</evidence>
<keyword evidence="5" id="KW-0227">DNA damage</keyword>
<evidence type="ECO:0000256" key="4">
    <source>
        <dbReference type="ARBA" id="ARBA00022723"/>
    </source>
</evidence>
<dbReference type="Ensembl" id="ENSORLT00000045024.1">
    <property type="protein sequence ID" value="ENSORLP00000035633.1"/>
    <property type="gene ID" value="ENSORLG00000023506.1"/>
</dbReference>
<evidence type="ECO:0000256" key="9">
    <source>
        <dbReference type="PIRSR" id="PIRSR604808-1"/>
    </source>
</evidence>
<evidence type="ECO:0000256" key="11">
    <source>
        <dbReference type="PIRSR" id="PIRSR604808-3"/>
    </source>
</evidence>
<dbReference type="InterPro" id="IPR004808">
    <property type="entry name" value="AP_endonuc_1"/>
</dbReference>
<dbReference type="InParanoid" id="A0A3B3HW68"/>
<feature type="site" description="Interaction with DNA substrate" evidence="11">
    <location>
        <position position="230"/>
    </location>
</feature>
<keyword evidence="4 10" id="KW-0479">Metal-binding</keyword>
<feature type="binding site" evidence="10">
    <location>
        <position position="16"/>
    </location>
    <ligand>
        <name>Mg(2+)</name>
        <dbReference type="ChEBI" id="CHEBI:18420"/>
        <label>1</label>
    </ligand>
</feature>
<feature type="binding site" evidence="10">
    <location>
        <position position="143"/>
    </location>
    <ligand>
        <name>Mg(2+)</name>
        <dbReference type="ChEBI" id="CHEBI:18420"/>
        <label>1</label>
    </ligand>
</feature>
<dbReference type="Pfam" id="PF03372">
    <property type="entry name" value="Exo_endo_phos"/>
    <property type="match status" value="1"/>
</dbReference>
<reference evidence="14 15" key="1">
    <citation type="journal article" date="2007" name="Nature">
        <title>The medaka draft genome and insights into vertebrate genome evolution.</title>
        <authorList>
            <person name="Kasahara M."/>
            <person name="Naruse K."/>
            <person name="Sasaki S."/>
            <person name="Nakatani Y."/>
            <person name="Qu W."/>
            <person name="Ahsan B."/>
            <person name="Yamada T."/>
            <person name="Nagayasu Y."/>
            <person name="Doi K."/>
            <person name="Kasai Y."/>
            <person name="Jindo T."/>
            <person name="Kobayashi D."/>
            <person name="Shimada A."/>
            <person name="Toyoda A."/>
            <person name="Kuroki Y."/>
            <person name="Fujiyama A."/>
            <person name="Sasaki T."/>
            <person name="Shimizu A."/>
            <person name="Asakawa S."/>
            <person name="Shimizu N."/>
            <person name="Hashimoto S."/>
            <person name="Yang J."/>
            <person name="Lee Y."/>
            <person name="Matsushima K."/>
            <person name="Sugano S."/>
            <person name="Sakaizumi M."/>
            <person name="Narita T."/>
            <person name="Ohishi K."/>
            <person name="Haga S."/>
            <person name="Ohta F."/>
            <person name="Nomoto H."/>
            <person name="Nogata K."/>
            <person name="Morishita T."/>
            <person name="Endo T."/>
            <person name="Shin-I T."/>
            <person name="Takeda H."/>
            <person name="Morishita S."/>
            <person name="Kohara Y."/>
        </authorList>
    </citation>
    <scope>NUCLEOTIDE SEQUENCE [LARGE SCALE GENOMIC DNA]</scope>
    <source>
        <strain evidence="14 15">Hd-rR</strain>
    </source>
</reference>
<protein>
    <recommendedName>
        <fullName evidence="3">exodeoxyribonuclease III</fullName>
        <ecNumber evidence="3">3.1.11.2</ecNumber>
    </recommendedName>
</protein>
<feature type="chain" id="PRO_5017214883" description="exodeoxyribonuclease III" evidence="12">
    <location>
        <begin position="20"/>
        <end position="346"/>
    </location>
</feature>
<reference evidence="14" key="2">
    <citation type="submission" date="2025-08" db="UniProtKB">
        <authorList>
            <consortium name="Ensembl"/>
        </authorList>
    </citation>
    <scope>IDENTIFICATION</scope>
    <source>
        <strain evidence="14">Hd-rR</strain>
    </source>
</reference>
<feature type="site" description="Transition state stabilizer" evidence="11">
    <location>
        <position position="143"/>
    </location>
</feature>